<evidence type="ECO:0000313" key="3">
    <source>
        <dbReference type="EMBL" id="VDM60348.1"/>
    </source>
</evidence>
<gene>
    <name evidence="3" type="ORF">ACOC_LOCUS8763</name>
</gene>
<comment type="function">
    <text evidence="1">Central component in molecular interactions underlying sperm crawling. Forms an extensive filament system that extends from sperm villipoda, along the leading edge of the pseudopod.</text>
</comment>
<dbReference type="Proteomes" id="UP000267027">
    <property type="component" value="Unassembled WGS sequence"/>
</dbReference>
<reference evidence="3 4" key="2">
    <citation type="submission" date="2018-11" db="EMBL/GenBank/DDBJ databases">
        <authorList>
            <consortium name="Pathogen Informatics"/>
        </authorList>
    </citation>
    <scope>NUCLEOTIDE SEQUENCE [LARGE SCALE GENOMIC DNA]</scope>
    <source>
        <strain evidence="3 4">Costa Rica</strain>
    </source>
</reference>
<dbReference type="OMA" id="CEGAWAN"/>
<evidence type="ECO:0000313" key="5">
    <source>
        <dbReference type="WBParaSite" id="ACOC_0000876201-mRNA-1"/>
    </source>
</evidence>
<sequence>MTTTMALSYFANISVHYDDYFQIRFVGDLDSEIKTYMKIITKSDMKQAFKCTRNDLFKIRPATGILDYDQTSNITTRVSINRSNREIPENDKHHFGVYHIPAPEGCTCEGAWANTMNHHKENLDLK</sequence>
<dbReference type="PANTHER" id="PTHR21513:SF27">
    <property type="entry name" value="MAJOR SPERM PROTEIN"/>
    <property type="match status" value="1"/>
</dbReference>
<dbReference type="PANTHER" id="PTHR21513">
    <property type="entry name" value="MAJOR SPERM PROTEIN"/>
    <property type="match status" value="1"/>
</dbReference>
<dbReference type="SUPFAM" id="SSF49354">
    <property type="entry name" value="PapD-like"/>
    <property type="match status" value="1"/>
</dbReference>
<proteinExistence type="predicted"/>
<dbReference type="Pfam" id="PF00635">
    <property type="entry name" value="Motile_Sperm"/>
    <property type="match status" value="1"/>
</dbReference>
<dbReference type="EMBL" id="UYYA01004199">
    <property type="protein sequence ID" value="VDM60348.1"/>
    <property type="molecule type" value="Genomic_DNA"/>
</dbReference>
<evidence type="ECO:0000259" key="2">
    <source>
        <dbReference type="PROSITE" id="PS50202"/>
    </source>
</evidence>
<accession>A0A0R3PSU3</accession>
<keyword evidence="1" id="KW-0963">Cytoplasm</keyword>
<dbReference type="InterPro" id="IPR008962">
    <property type="entry name" value="PapD-like_sf"/>
</dbReference>
<dbReference type="STRING" id="334426.A0A0R3PSU3"/>
<keyword evidence="4" id="KW-1185">Reference proteome</keyword>
<keyword evidence="1" id="KW-0206">Cytoskeleton</keyword>
<dbReference type="PROSITE" id="PS50202">
    <property type="entry name" value="MSP"/>
    <property type="match status" value="1"/>
</dbReference>
<feature type="domain" description="MSP" evidence="2">
    <location>
        <begin position="12"/>
        <end position="126"/>
    </location>
</feature>
<name>A0A0R3PSU3_ANGCS</name>
<dbReference type="InterPro" id="IPR013783">
    <property type="entry name" value="Ig-like_fold"/>
</dbReference>
<dbReference type="AlphaFoldDB" id="A0A0R3PSU3"/>
<protein>
    <recommendedName>
        <fullName evidence="1">Major sperm protein</fullName>
    </recommendedName>
</protein>
<dbReference type="OrthoDB" id="264603at2759"/>
<dbReference type="InterPro" id="IPR000535">
    <property type="entry name" value="MSP_dom"/>
</dbReference>
<evidence type="ECO:0000256" key="1">
    <source>
        <dbReference type="RuleBase" id="RU003425"/>
    </source>
</evidence>
<dbReference type="WBParaSite" id="ACOC_0000876201-mRNA-1">
    <property type="protein sequence ID" value="ACOC_0000876201-mRNA-1"/>
    <property type="gene ID" value="ACOC_0000876201"/>
</dbReference>
<reference evidence="5" key="1">
    <citation type="submission" date="2017-02" db="UniProtKB">
        <authorList>
            <consortium name="WormBaseParasite"/>
        </authorList>
    </citation>
    <scope>IDENTIFICATION</scope>
</reference>
<evidence type="ECO:0000313" key="4">
    <source>
        <dbReference type="Proteomes" id="UP000267027"/>
    </source>
</evidence>
<dbReference type="Gene3D" id="2.60.40.10">
    <property type="entry name" value="Immunoglobulins"/>
    <property type="match status" value="1"/>
</dbReference>
<organism evidence="5">
    <name type="scientific">Angiostrongylus costaricensis</name>
    <name type="common">Nematode worm</name>
    <dbReference type="NCBI Taxonomy" id="334426"/>
    <lineage>
        <taxon>Eukaryota</taxon>
        <taxon>Metazoa</taxon>
        <taxon>Ecdysozoa</taxon>
        <taxon>Nematoda</taxon>
        <taxon>Chromadorea</taxon>
        <taxon>Rhabditida</taxon>
        <taxon>Rhabditina</taxon>
        <taxon>Rhabditomorpha</taxon>
        <taxon>Strongyloidea</taxon>
        <taxon>Metastrongylidae</taxon>
        <taxon>Angiostrongylus</taxon>
    </lineage>
</organism>